<proteinExistence type="inferred from homology"/>
<keyword evidence="7 10" id="KW-1208">Phospholipid metabolism</keyword>
<dbReference type="RefSeq" id="WP_213680402.1">
    <property type="nucleotide sequence ID" value="NZ_JALQCT010000006.1"/>
</dbReference>
<evidence type="ECO:0000256" key="10">
    <source>
        <dbReference type="HAMAP-Rule" id="MF_00019"/>
    </source>
</evidence>
<dbReference type="SUPFAM" id="SSF53659">
    <property type="entry name" value="Isocitrate/Isopropylmalate dehydrogenase-like"/>
    <property type="match status" value="1"/>
</dbReference>
<evidence type="ECO:0000256" key="4">
    <source>
        <dbReference type="ARBA" id="ARBA00022679"/>
    </source>
</evidence>
<dbReference type="EMBL" id="JAOSIW010000004">
    <property type="protein sequence ID" value="MDO8054425.1"/>
    <property type="molecule type" value="Genomic_DNA"/>
</dbReference>
<dbReference type="EC" id="2.3.1.274" evidence="8 10"/>
<comment type="catalytic activity">
    <reaction evidence="1 10">
        <text>a fatty acyl-[ACP] + phosphate = an acyl phosphate + holo-[ACP]</text>
        <dbReference type="Rhea" id="RHEA:42292"/>
        <dbReference type="Rhea" id="RHEA-COMP:9685"/>
        <dbReference type="Rhea" id="RHEA-COMP:14125"/>
        <dbReference type="ChEBI" id="CHEBI:43474"/>
        <dbReference type="ChEBI" id="CHEBI:59918"/>
        <dbReference type="ChEBI" id="CHEBI:64479"/>
        <dbReference type="ChEBI" id="CHEBI:138651"/>
        <dbReference type="EC" id="2.3.1.274"/>
    </reaction>
</comment>
<dbReference type="GO" id="GO:0006633">
    <property type="term" value="P:fatty acid biosynthetic process"/>
    <property type="evidence" value="ECO:0007669"/>
    <property type="project" value="UniProtKB-UniRule"/>
</dbReference>
<keyword evidence="6 10" id="KW-0594">Phospholipid biosynthesis</keyword>
<gene>
    <name evidence="10" type="primary">plsX</name>
    <name evidence="11" type="ORF">OC696_00880</name>
</gene>
<name>A0A9K3WSK3_9MOLU</name>
<evidence type="ECO:0000256" key="9">
    <source>
        <dbReference type="ARBA" id="ARBA00046608"/>
    </source>
</evidence>
<evidence type="ECO:0000256" key="7">
    <source>
        <dbReference type="ARBA" id="ARBA00023264"/>
    </source>
</evidence>
<comment type="function">
    <text evidence="10">Catalyzes the reversible formation of acyl-phosphate (acyl-PO(4)) from acyl-[acyl-carrier-protein] (acyl-ACP). This enzyme utilizes acyl-ACP as fatty acyl donor, but not acyl-CoA.</text>
</comment>
<comment type="subunit">
    <text evidence="9 10">Homodimer. Probably interacts with PlsY.</text>
</comment>
<dbReference type="PANTHER" id="PTHR30100">
    <property type="entry name" value="FATTY ACID/PHOSPHOLIPID SYNTHESIS PROTEIN PLSX"/>
    <property type="match status" value="1"/>
</dbReference>
<evidence type="ECO:0000313" key="11">
    <source>
        <dbReference type="EMBL" id="MDO8054425.1"/>
    </source>
</evidence>
<evidence type="ECO:0000256" key="5">
    <source>
        <dbReference type="ARBA" id="ARBA00023098"/>
    </source>
</evidence>
<dbReference type="Gene3D" id="3.40.718.10">
    <property type="entry name" value="Isopropylmalate Dehydrogenase"/>
    <property type="match status" value="1"/>
</dbReference>
<evidence type="ECO:0000256" key="6">
    <source>
        <dbReference type="ARBA" id="ARBA00023209"/>
    </source>
</evidence>
<dbReference type="GO" id="GO:0008654">
    <property type="term" value="P:phospholipid biosynthetic process"/>
    <property type="evidence" value="ECO:0007669"/>
    <property type="project" value="UniProtKB-KW"/>
</dbReference>
<keyword evidence="3 10" id="KW-0444">Lipid biosynthesis</keyword>
<evidence type="ECO:0000313" key="12">
    <source>
        <dbReference type="Proteomes" id="UP001170651"/>
    </source>
</evidence>
<dbReference type="Proteomes" id="UP001170651">
    <property type="component" value="Unassembled WGS sequence"/>
</dbReference>
<protein>
    <recommendedName>
        <fullName evidence="8 10">Phosphate acyltransferase</fullName>
        <ecNumber evidence="8 10">2.3.1.274</ecNumber>
    </recommendedName>
    <alternativeName>
        <fullName evidence="10">Acyl-ACP phosphotransacylase</fullName>
    </alternativeName>
    <alternativeName>
        <fullName evidence="10">Acyl-[acyl-carrier-protein]--phosphate acyltransferase</fullName>
    </alternativeName>
    <alternativeName>
        <fullName evidence="10">Phosphate-acyl-ACP acyltransferase</fullName>
    </alternativeName>
</protein>
<keyword evidence="12" id="KW-1185">Reference proteome</keyword>
<evidence type="ECO:0000256" key="1">
    <source>
        <dbReference type="ARBA" id="ARBA00001232"/>
    </source>
</evidence>
<evidence type="ECO:0000256" key="8">
    <source>
        <dbReference type="ARBA" id="ARBA00024069"/>
    </source>
</evidence>
<dbReference type="Pfam" id="PF02504">
    <property type="entry name" value="FA_synthesis"/>
    <property type="match status" value="1"/>
</dbReference>
<keyword evidence="2 10" id="KW-0963">Cytoplasm</keyword>
<keyword evidence="11" id="KW-0012">Acyltransferase</keyword>
<organism evidence="11 12">
    <name type="scientific">Candidatus Phytoplasma australasiaticum subsp. australasiaticum</name>
    <dbReference type="NCBI Taxonomy" id="2832407"/>
    <lineage>
        <taxon>Bacteria</taxon>
        <taxon>Bacillati</taxon>
        <taxon>Mycoplasmatota</taxon>
        <taxon>Mollicutes</taxon>
        <taxon>Acholeplasmatales</taxon>
        <taxon>Acholeplasmataceae</taxon>
        <taxon>Candidatus Phytoplasma</taxon>
        <taxon>16SrII (Peanut WB group)</taxon>
        <taxon>Candidatus Phytoplasma australasiaticum</taxon>
    </lineage>
</organism>
<comment type="pathway">
    <text evidence="10">Lipid metabolism; phospholipid metabolism.</text>
</comment>
<dbReference type="GO" id="GO:0043811">
    <property type="term" value="F:phosphate:acyl-[acyl carrier protein] acyltransferase activity"/>
    <property type="evidence" value="ECO:0007669"/>
    <property type="project" value="UniProtKB-UniRule"/>
</dbReference>
<evidence type="ECO:0000256" key="3">
    <source>
        <dbReference type="ARBA" id="ARBA00022516"/>
    </source>
</evidence>
<accession>A0A9K3WSK3</accession>
<comment type="subcellular location">
    <subcellularLocation>
        <location evidence="10">Cytoplasm</location>
    </subcellularLocation>
    <text evidence="10">Associated with the membrane possibly through PlsY.</text>
</comment>
<evidence type="ECO:0000256" key="2">
    <source>
        <dbReference type="ARBA" id="ARBA00022490"/>
    </source>
</evidence>
<dbReference type="PANTHER" id="PTHR30100:SF1">
    <property type="entry name" value="PHOSPHATE ACYLTRANSFERASE"/>
    <property type="match status" value="1"/>
</dbReference>
<dbReference type="GO" id="GO:0005737">
    <property type="term" value="C:cytoplasm"/>
    <property type="evidence" value="ECO:0007669"/>
    <property type="project" value="UniProtKB-SubCell"/>
</dbReference>
<keyword evidence="5 10" id="KW-0443">Lipid metabolism</keyword>
<reference evidence="11 12" key="1">
    <citation type="journal article" date="2023" name="Int. J. Syst. Evol. Microbiol.">
        <title>The observation of taxonomic boundaries for the 16SrII and 16SrXXV phytoplasmas using genome-based delimitation.</title>
        <authorList>
            <person name="Rodrigues Jardim B."/>
            <person name="Tran-Nguyen L.T.T."/>
            <person name="Gambley C."/>
            <person name="Al-Sadi A.M."/>
            <person name="Al-Subhi A.M."/>
            <person name="Foissac X."/>
            <person name="Salar P."/>
            <person name="Cai H."/>
            <person name="Yang J.Y."/>
            <person name="Davis R."/>
            <person name="Jones L."/>
            <person name="Rodoni B."/>
            <person name="Constable F.E."/>
        </authorList>
    </citation>
    <scope>NUCLEOTIDE SEQUENCE [LARGE SCALE GENOMIC DNA]</scope>
    <source>
        <strain evidence="11">BAWM-OMN-P26</strain>
    </source>
</reference>
<dbReference type="InterPro" id="IPR003664">
    <property type="entry name" value="FA_synthesis"/>
</dbReference>
<sequence length="340" mass="38336">MITLAIDAMGGDFAPNIVIQGTIKALISNKDLNINLYGDQKKIEDYLKETTTKNILNVIKTRLKIINTPLYLSMNAQNIREAIRDNTPYSMFVALRDVNQLSSIDGFITAGPTQALVLASYLIIGTLPGIKRISLALMFKSIDNRTRILTDAGANAEIKEENILDFAICANYLAQILLNIPEPKIKLLNIGIEPNKGRKMDVNIFKLLSNNPKINFQGNEEPNNFFNTEADILLSDGFTANMILKTYKGTAEMYKNNLKKMLTNNFYTKIISKIFFYKTIKNHFKKFNTDKTGGAILLGLTRIIIKAPGNSTSYSFYHTINQTIDLIKKNFLKKIIENFQ</sequence>
<keyword evidence="4 10" id="KW-0808">Transferase</keyword>
<comment type="similarity">
    <text evidence="10">Belongs to the PlsX family.</text>
</comment>
<dbReference type="HAMAP" id="MF_00019">
    <property type="entry name" value="PlsX"/>
    <property type="match status" value="1"/>
</dbReference>
<dbReference type="InterPro" id="IPR012281">
    <property type="entry name" value="Phospholipid_synth_PlsX-like"/>
</dbReference>
<dbReference type="PIRSF" id="PIRSF002465">
    <property type="entry name" value="Phsphlp_syn_PlsX"/>
    <property type="match status" value="1"/>
</dbReference>
<comment type="caution">
    <text evidence="11">The sequence shown here is derived from an EMBL/GenBank/DDBJ whole genome shotgun (WGS) entry which is preliminary data.</text>
</comment>
<dbReference type="AlphaFoldDB" id="A0A9K3WSK3"/>